<accession>A0A5E4QY29</accession>
<name>A0A5E4QY29_9NEOP</name>
<evidence type="ECO:0000313" key="2">
    <source>
        <dbReference type="Proteomes" id="UP000324832"/>
    </source>
</evidence>
<organism evidence="1 2">
    <name type="scientific">Leptidea sinapis</name>
    <dbReference type="NCBI Taxonomy" id="189913"/>
    <lineage>
        <taxon>Eukaryota</taxon>
        <taxon>Metazoa</taxon>
        <taxon>Ecdysozoa</taxon>
        <taxon>Arthropoda</taxon>
        <taxon>Hexapoda</taxon>
        <taxon>Insecta</taxon>
        <taxon>Pterygota</taxon>
        <taxon>Neoptera</taxon>
        <taxon>Endopterygota</taxon>
        <taxon>Lepidoptera</taxon>
        <taxon>Glossata</taxon>
        <taxon>Ditrysia</taxon>
        <taxon>Papilionoidea</taxon>
        <taxon>Pieridae</taxon>
        <taxon>Dismorphiinae</taxon>
        <taxon>Leptidea</taxon>
    </lineage>
</organism>
<evidence type="ECO:0000313" key="1">
    <source>
        <dbReference type="EMBL" id="VVD02549.1"/>
    </source>
</evidence>
<dbReference type="Proteomes" id="UP000324832">
    <property type="component" value="Unassembled WGS sequence"/>
</dbReference>
<dbReference type="EMBL" id="FZQP02006133">
    <property type="protein sequence ID" value="VVD02549.1"/>
    <property type="molecule type" value="Genomic_DNA"/>
</dbReference>
<gene>
    <name evidence="1" type="ORF">LSINAPIS_LOCUS12741</name>
</gene>
<reference evidence="1 2" key="1">
    <citation type="submission" date="2017-07" db="EMBL/GenBank/DDBJ databases">
        <authorList>
            <person name="Talla V."/>
            <person name="Backstrom N."/>
        </authorList>
    </citation>
    <scope>NUCLEOTIDE SEQUENCE [LARGE SCALE GENOMIC DNA]</scope>
</reference>
<protein>
    <submittedName>
        <fullName evidence="1">Uncharacterized protein</fullName>
    </submittedName>
</protein>
<dbReference type="AlphaFoldDB" id="A0A5E4QY29"/>
<sequence length="158" mass="18371">MTLFFCKTLNEASSSIIFWNPGICRCQCRQSGCQNVRDPRDYIISYAALTLSFHFLLTLCVKRGEVCVFKSFLTSEFSDQICSPHLWTRRVTRRSVDPCHLQAVMQQLQLQKHREAWLRLLLPETHASLDRPNTSCYVDWAVSSLAVSHTRPWFPSTW</sequence>
<keyword evidence="2" id="KW-1185">Reference proteome</keyword>
<proteinExistence type="predicted"/>